<dbReference type="OrthoDB" id="285219at2759"/>
<reference evidence="1" key="1">
    <citation type="submission" date="2020-04" db="EMBL/GenBank/DDBJ databases">
        <authorList>
            <person name="Alioto T."/>
            <person name="Alioto T."/>
            <person name="Gomez Garrido J."/>
        </authorList>
    </citation>
    <scope>NUCLEOTIDE SEQUENCE</scope>
    <source>
        <strain evidence="1">A484AB</strain>
    </source>
</reference>
<proteinExistence type="predicted"/>
<evidence type="ECO:0000313" key="1">
    <source>
        <dbReference type="EMBL" id="CAB4010586.1"/>
    </source>
</evidence>
<dbReference type="InterPro" id="IPR038922">
    <property type="entry name" value="HYPK_UBA"/>
</dbReference>
<dbReference type="PANTHER" id="PTHR31184:SF2">
    <property type="entry name" value="HUNTINGTIN-INTERACTING PROTEIN K"/>
    <property type="match status" value="1"/>
</dbReference>
<dbReference type="AlphaFoldDB" id="A0A6S7HYP3"/>
<dbReference type="GO" id="GO:0043066">
    <property type="term" value="P:negative regulation of apoptotic process"/>
    <property type="evidence" value="ECO:0007669"/>
    <property type="project" value="TreeGrafter"/>
</dbReference>
<keyword evidence="2" id="KW-1185">Reference proteome</keyword>
<dbReference type="PANTHER" id="PTHR31184">
    <property type="entry name" value="HUNTINGTIN-INTERACTING PROTEIN K FAMILY MEMBER"/>
    <property type="match status" value="1"/>
</dbReference>
<accession>A0A6S7HYP3</accession>
<dbReference type="InterPro" id="IPR052617">
    <property type="entry name" value="Huntingtin-int_K"/>
</dbReference>
<dbReference type="CDD" id="cd14361">
    <property type="entry name" value="UBA_HYPK"/>
    <property type="match status" value="1"/>
</dbReference>
<dbReference type="EMBL" id="CACRXK020006838">
    <property type="protein sequence ID" value="CAB4010586.1"/>
    <property type="molecule type" value="Genomic_DNA"/>
</dbReference>
<dbReference type="Pfam" id="PF19026">
    <property type="entry name" value="UBA_HYPK"/>
    <property type="match status" value="1"/>
</dbReference>
<dbReference type="Proteomes" id="UP001152795">
    <property type="component" value="Unassembled WGS sequence"/>
</dbReference>
<comment type="caution">
    <text evidence="1">The sequence shown here is derived from an EMBL/GenBank/DDBJ whole genome shotgun (WGS) entry which is preliminary data.</text>
</comment>
<dbReference type="GO" id="GO:0050821">
    <property type="term" value="P:protein stabilization"/>
    <property type="evidence" value="ECO:0007669"/>
    <property type="project" value="TreeGrafter"/>
</dbReference>
<protein>
    <submittedName>
        <fullName evidence="1">Huntingtin-interacting K</fullName>
    </submittedName>
</protein>
<organism evidence="1 2">
    <name type="scientific">Paramuricea clavata</name>
    <name type="common">Red gorgonian</name>
    <name type="synonym">Violescent sea-whip</name>
    <dbReference type="NCBI Taxonomy" id="317549"/>
    <lineage>
        <taxon>Eukaryota</taxon>
        <taxon>Metazoa</taxon>
        <taxon>Cnidaria</taxon>
        <taxon>Anthozoa</taxon>
        <taxon>Octocorallia</taxon>
        <taxon>Malacalcyonacea</taxon>
        <taxon>Plexauridae</taxon>
        <taxon>Paramuricea</taxon>
    </lineage>
</organism>
<evidence type="ECO:0000313" key="2">
    <source>
        <dbReference type="Proteomes" id="UP001152795"/>
    </source>
</evidence>
<dbReference type="InterPro" id="IPR044034">
    <property type="entry name" value="NAC-like_UBA"/>
</dbReference>
<name>A0A6S7HYP3_PARCT</name>
<dbReference type="Gene3D" id="1.10.8.10">
    <property type="entry name" value="DNA helicase RuvA subunit, C-terminal domain"/>
    <property type="match status" value="1"/>
</dbReference>
<sequence>MATAVDETAANAALTKTFDSKATADLEKVTDYEEDKEISPVNIGNAISFVDDTYSKEKSVKTEREKELSKVVIKKEHVDLIMREMEISKSAAEWSLRSHGGDVVKALISLTN</sequence>
<gene>
    <name evidence="1" type="ORF">PACLA_8A033295</name>
</gene>